<name>A0A9C6XV43_FRAOC</name>
<reference evidence="3" key="1">
    <citation type="submission" date="2025-08" db="UniProtKB">
        <authorList>
            <consortium name="RefSeq"/>
        </authorList>
    </citation>
    <scope>IDENTIFICATION</scope>
    <source>
        <tissue evidence="3">Whole organism</tissue>
    </source>
</reference>
<dbReference type="GeneID" id="113214306"/>
<proteinExistence type="predicted"/>
<gene>
    <name evidence="3" type="primary">LOC113214306</name>
</gene>
<dbReference type="AlphaFoldDB" id="A0A9C6XV43"/>
<keyword evidence="2" id="KW-1185">Reference proteome</keyword>
<evidence type="ECO:0000313" key="3">
    <source>
        <dbReference type="RefSeq" id="XP_052132479.1"/>
    </source>
</evidence>
<evidence type="ECO:0000313" key="2">
    <source>
        <dbReference type="Proteomes" id="UP000504606"/>
    </source>
</evidence>
<evidence type="ECO:0000256" key="1">
    <source>
        <dbReference type="SAM" id="MobiDB-lite"/>
    </source>
</evidence>
<protein>
    <submittedName>
        <fullName evidence="3">Uncharacterized protein LOC113214306 isoform X2</fullName>
    </submittedName>
</protein>
<accession>A0A9C6XV43</accession>
<organism evidence="2 3">
    <name type="scientific">Frankliniella occidentalis</name>
    <name type="common">Western flower thrips</name>
    <name type="synonym">Euthrips occidentalis</name>
    <dbReference type="NCBI Taxonomy" id="133901"/>
    <lineage>
        <taxon>Eukaryota</taxon>
        <taxon>Metazoa</taxon>
        <taxon>Ecdysozoa</taxon>
        <taxon>Arthropoda</taxon>
        <taxon>Hexapoda</taxon>
        <taxon>Insecta</taxon>
        <taxon>Pterygota</taxon>
        <taxon>Neoptera</taxon>
        <taxon>Paraneoptera</taxon>
        <taxon>Thysanoptera</taxon>
        <taxon>Terebrantia</taxon>
        <taxon>Thripoidea</taxon>
        <taxon>Thripidae</taxon>
        <taxon>Frankliniella</taxon>
    </lineage>
</organism>
<sequence length="135" mass="14565">MPQSARSSQRRTPVERLVRACRQARRHGDQGNIPSLAQAGLAHGRCPQVFLPSVMMALTLTLLALQATGAPASAKKEKDSLLDDVLEARKFDLVGKVKDFLGFGSSSKASSPQPKRPASPKPESDGWIRVEPPPL</sequence>
<feature type="region of interest" description="Disordered" evidence="1">
    <location>
        <begin position="102"/>
        <end position="135"/>
    </location>
</feature>
<dbReference type="Proteomes" id="UP000504606">
    <property type="component" value="Unplaced"/>
</dbReference>
<feature type="compositionally biased region" description="Polar residues" evidence="1">
    <location>
        <begin position="104"/>
        <end position="113"/>
    </location>
</feature>
<dbReference type="RefSeq" id="XP_052132479.1">
    <property type="nucleotide sequence ID" value="XM_052276519.1"/>
</dbReference>